<proteinExistence type="predicted"/>
<organism evidence="1 2">
    <name type="scientific">candidate division WOR-3 bacterium</name>
    <dbReference type="NCBI Taxonomy" id="2052148"/>
    <lineage>
        <taxon>Bacteria</taxon>
        <taxon>Bacteria division WOR-3</taxon>
    </lineage>
</organism>
<name>A0A660SH66_UNCW3</name>
<dbReference type="InterPro" id="IPR046070">
    <property type="entry name" value="DUF6029"/>
</dbReference>
<accession>A0A660SH66</accession>
<dbReference type="EMBL" id="QNBE01000090">
    <property type="protein sequence ID" value="RKX69351.1"/>
    <property type="molecule type" value="Genomic_DNA"/>
</dbReference>
<dbReference type="Pfam" id="PF19494">
    <property type="entry name" value="DUF6029"/>
    <property type="match status" value="2"/>
</dbReference>
<dbReference type="Proteomes" id="UP000268469">
    <property type="component" value="Unassembled WGS sequence"/>
</dbReference>
<reference evidence="1 2" key="1">
    <citation type="submission" date="2018-06" db="EMBL/GenBank/DDBJ databases">
        <title>Extensive metabolic versatility and redundancy in microbially diverse, dynamic hydrothermal sediments.</title>
        <authorList>
            <person name="Dombrowski N."/>
            <person name="Teske A."/>
            <person name="Baker B.J."/>
        </authorList>
    </citation>
    <scope>NUCLEOTIDE SEQUENCE [LARGE SCALE GENOMIC DNA]</scope>
    <source>
        <strain evidence="1">B36_G15</strain>
    </source>
</reference>
<comment type="caution">
    <text evidence="1">The sequence shown here is derived from an EMBL/GenBank/DDBJ whole genome shotgun (WGS) entry which is preliminary data.</text>
</comment>
<dbReference type="AlphaFoldDB" id="A0A660SH66"/>
<gene>
    <name evidence="1" type="ORF">DRP53_08445</name>
</gene>
<evidence type="ECO:0000313" key="2">
    <source>
        <dbReference type="Proteomes" id="UP000268469"/>
    </source>
</evidence>
<sequence length="496" mass="56943">MRRVAILLLALISLSGKGIRISGSSRTEYWLWSDSLNEHLEERLLLSARYLDLRLSTTFFAWETTRTFNPYRFLDYLVEYKSKEVEFGYGSFYQTFGRGLILRAFFDEDFKREKRLKGIRAGLNKFNSSLTVFSARSRNLFFEENKYKVKNDTTDELRGVNLETRISTPYYLTPFPDEKIGINLGGSYIRMNQYEDLSKKAFTEIFGGRIQPMIGPIDLYIEYARLLGTRELVGGRLKGSGLYSSLTITFPGFGITGEYMKYDSIGYGGFGYRYNDPPTPIRQGASANRGMDEHGYGASIDISPLTNLHLEGSVGSIEDTPGEVGAFEITAKSKFEPNDYWSTEATYERHIERKIDPTYERKVSDRPGFEISYSWNMVDYLDFGYTIDFINEDGFKYHEQIIELGFGHSPNIAFALRYTRRQRLKFNRIGDKELIEIEHLGRNLGWLIFEAHLDLSRSTTLRIAYGGEKGGLVCSGGVCRWEEPFNGLKAVLITRF</sequence>
<protein>
    <submittedName>
        <fullName evidence="1">Uncharacterized protein</fullName>
    </submittedName>
</protein>
<evidence type="ECO:0000313" key="1">
    <source>
        <dbReference type="EMBL" id="RKX69351.1"/>
    </source>
</evidence>